<keyword evidence="4" id="KW-0223">Dioxygenase</keyword>
<dbReference type="PANTHER" id="PTHR10869">
    <property type="entry name" value="PROLYL 4-HYDROXYLASE ALPHA SUBUNIT"/>
    <property type="match status" value="1"/>
</dbReference>
<sequence length="220" mass="24772">MCSVRGGTWLNQKVKEQSMFSFSGNSVEVDGREMAVSLLSAEPAIAVFENVLDDAECDAVIEVSRAHLKRSKIGTDKREHAMRTSSGVFLDEHYSPVVSEVERRLSVMMGMPLTNAEDLHVLHYQPGEEYRAHMDSFTRAEVNNRIATMIVYLNDVEEGGETVFPKLGLSIPPKRGTAVYFEYFYSEQKTNALTLHAGSPVVQGEKWAATLWVRRQQIRE</sequence>
<keyword evidence="6" id="KW-0408">Iron</keyword>
<evidence type="ECO:0000313" key="8">
    <source>
        <dbReference type="EMBL" id="PYZ96579.1"/>
    </source>
</evidence>
<keyword evidence="5" id="KW-0560">Oxidoreductase</keyword>
<dbReference type="Gene3D" id="2.60.120.620">
    <property type="entry name" value="q2cbj1_9rhob like domain"/>
    <property type="match status" value="1"/>
</dbReference>
<organism evidence="8 9">
    <name type="scientific">Alteribacter lacisalsi</name>
    <dbReference type="NCBI Taxonomy" id="2045244"/>
    <lineage>
        <taxon>Bacteria</taxon>
        <taxon>Bacillati</taxon>
        <taxon>Bacillota</taxon>
        <taxon>Bacilli</taxon>
        <taxon>Bacillales</taxon>
        <taxon>Bacillaceae</taxon>
        <taxon>Alteribacter</taxon>
    </lineage>
</organism>
<keyword evidence="9" id="KW-1185">Reference proteome</keyword>
<dbReference type="SMART" id="SM00702">
    <property type="entry name" value="P4Hc"/>
    <property type="match status" value="1"/>
</dbReference>
<accession>A0A2W0HIF0</accession>
<dbReference type="InterPro" id="IPR044862">
    <property type="entry name" value="Pro_4_hyd_alph_FE2OG_OXY"/>
</dbReference>
<evidence type="ECO:0000256" key="1">
    <source>
        <dbReference type="ARBA" id="ARBA00001961"/>
    </source>
</evidence>
<proteinExistence type="predicted"/>
<comment type="caution">
    <text evidence="8">The sequence shown here is derived from an EMBL/GenBank/DDBJ whole genome shotgun (WGS) entry which is preliminary data.</text>
</comment>
<keyword evidence="2" id="KW-0479">Metal-binding</keyword>
<dbReference type="InterPro" id="IPR006620">
    <property type="entry name" value="Pro_4_hyd_alph"/>
</dbReference>
<protein>
    <submittedName>
        <fullName evidence="8">2OG-Fe(II) oxygenase</fullName>
    </submittedName>
</protein>
<dbReference type="GO" id="GO:0031418">
    <property type="term" value="F:L-ascorbic acid binding"/>
    <property type="evidence" value="ECO:0007669"/>
    <property type="project" value="UniProtKB-KW"/>
</dbReference>
<dbReference type="PROSITE" id="PS51471">
    <property type="entry name" value="FE2OG_OXY"/>
    <property type="match status" value="1"/>
</dbReference>
<comment type="cofactor">
    <cofactor evidence="1">
        <name>L-ascorbate</name>
        <dbReference type="ChEBI" id="CHEBI:38290"/>
    </cofactor>
</comment>
<gene>
    <name evidence="8" type="ORF">CR205_12775</name>
</gene>
<dbReference type="Proteomes" id="UP000248066">
    <property type="component" value="Unassembled WGS sequence"/>
</dbReference>
<dbReference type="OrthoDB" id="269774at2"/>
<dbReference type="PANTHER" id="PTHR10869:SF246">
    <property type="entry name" value="TRANSMEMBRANE PROLYL 4-HYDROXYLASE"/>
    <property type="match status" value="1"/>
</dbReference>
<dbReference type="InterPro" id="IPR005123">
    <property type="entry name" value="Oxoglu/Fe-dep_dioxygenase_dom"/>
</dbReference>
<dbReference type="EMBL" id="PDOF01000002">
    <property type="protein sequence ID" value="PYZ96579.1"/>
    <property type="molecule type" value="Genomic_DNA"/>
</dbReference>
<evidence type="ECO:0000256" key="3">
    <source>
        <dbReference type="ARBA" id="ARBA00022896"/>
    </source>
</evidence>
<evidence type="ECO:0000259" key="7">
    <source>
        <dbReference type="PROSITE" id="PS51471"/>
    </source>
</evidence>
<evidence type="ECO:0000313" key="9">
    <source>
        <dbReference type="Proteomes" id="UP000248066"/>
    </source>
</evidence>
<dbReference type="InterPro" id="IPR045054">
    <property type="entry name" value="P4HA-like"/>
</dbReference>
<evidence type="ECO:0000256" key="4">
    <source>
        <dbReference type="ARBA" id="ARBA00022964"/>
    </source>
</evidence>
<keyword evidence="3" id="KW-0847">Vitamin C</keyword>
<dbReference type="AlphaFoldDB" id="A0A2W0HIF0"/>
<name>A0A2W0HIF0_9BACI</name>
<evidence type="ECO:0000256" key="6">
    <source>
        <dbReference type="ARBA" id="ARBA00023004"/>
    </source>
</evidence>
<evidence type="ECO:0000256" key="2">
    <source>
        <dbReference type="ARBA" id="ARBA00022723"/>
    </source>
</evidence>
<dbReference type="Pfam" id="PF13640">
    <property type="entry name" value="2OG-FeII_Oxy_3"/>
    <property type="match status" value="1"/>
</dbReference>
<evidence type="ECO:0000256" key="5">
    <source>
        <dbReference type="ARBA" id="ARBA00023002"/>
    </source>
</evidence>
<dbReference type="GO" id="GO:0004656">
    <property type="term" value="F:procollagen-proline 4-dioxygenase activity"/>
    <property type="evidence" value="ECO:0007669"/>
    <property type="project" value="TreeGrafter"/>
</dbReference>
<dbReference type="GO" id="GO:0005506">
    <property type="term" value="F:iron ion binding"/>
    <property type="evidence" value="ECO:0007669"/>
    <property type="project" value="InterPro"/>
</dbReference>
<feature type="domain" description="Fe2OG dioxygenase" evidence="7">
    <location>
        <begin position="115"/>
        <end position="215"/>
    </location>
</feature>
<reference evidence="8 9" key="1">
    <citation type="submission" date="2017-10" db="EMBL/GenBank/DDBJ databases">
        <title>Bacillus sp. nov., a halophilic bacterium isolated from a Yangshapao Lake.</title>
        <authorList>
            <person name="Wang H."/>
        </authorList>
    </citation>
    <scope>NUCLEOTIDE SEQUENCE [LARGE SCALE GENOMIC DNA]</scope>
    <source>
        <strain evidence="8 9">YSP-3</strain>
    </source>
</reference>